<dbReference type="InterPro" id="IPR051533">
    <property type="entry name" value="WaaL-like"/>
</dbReference>
<evidence type="ECO:0000256" key="4">
    <source>
        <dbReference type="ARBA" id="ARBA00023136"/>
    </source>
</evidence>
<protein>
    <submittedName>
        <fullName evidence="8">O-antigen polymerase</fullName>
    </submittedName>
</protein>
<dbReference type="Proteomes" id="UP000008561">
    <property type="component" value="Chromosome"/>
</dbReference>
<feature type="transmembrane region" description="Helical" evidence="6">
    <location>
        <begin position="144"/>
        <end position="165"/>
    </location>
</feature>
<keyword evidence="2 6" id="KW-0812">Transmembrane</keyword>
<dbReference type="Pfam" id="PF04932">
    <property type="entry name" value="Wzy_C"/>
    <property type="match status" value="1"/>
</dbReference>
<feature type="transmembrane region" description="Helical" evidence="6">
    <location>
        <begin position="376"/>
        <end position="398"/>
    </location>
</feature>
<dbReference type="HOGENOM" id="CLU_360462_0_0_7"/>
<reference evidence="8 9" key="1">
    <citation type="submission" date="2007-10" db="EMBL/GenBank/DDBJ databases">
        <title>Complete sequence of Desulfococcus oleovorans Hxd3.</title>
        <authorList>
            <consortium name="US DOE Joint Genome Institute"/>
            <person name="Copeland A."/>
            <person name="Lucas S."/>
            <person name="Lapidus A."/>
            <person name="Barry K."/>
            <person name="Glavina del Rio T."/>
            <person name="Dalin E."/>
            <person name="Tice H."/>
            <person name="Pitluck S."/>
            <person name="Kiss H."/>
            <person name="Brettin T."/>
            <person name="Bruce D."/>
            <person name="Detter J.C."/>
            <person name="Han C."/>
            <person name="Schmutz J."/>
            <person name="Larimer F."/>
            <person name="Land M."/>
            <person name="Hauser L."/>
            <person name="Kyrpides N."/>
            <person name="Kim E."/>
            <person name="Wawrik B."/>
            <person name="Richardson P."/>
        </authorList>
    </citation>
    <scope>NUCLEOTIDE SEQUENCE [LARGE SCALE GENOMIC DNA]</scope>
    <source>
        <strain evidence="9">DSM 6200 / JCM 39069 / Hxd3</strain>
    </source>
</reference>
<dbReference type="KEGG" id="dol:Dole_1838"/>
<feature type="transmembrane region" description="Helical" evidence="6">
    <location>
        <begin position="258"/>
        <end position="275"/>
    </location>
</feature>
<evidence type="ECO:0000256" key="1">
    <source>
        <dbReference type="ARBA" id="ARBA00004141"/>
    </source>
</evidence>
<dbReference type="EMBL" id="CP000859">
    <property type="protein sequence ID" value="ABW67642.1"/>
    <property type="molecule type" value="Genomic_DNA"/>
</dbReference>
<dbReference type="SMART" id="SM00028">
    <property type="entry name" value="TPR"/>
    <property type="match status" value="3"/>
</dbReference>
<dbReference type="PANTHER" id="PTHR37422:SF23">
    <property type="entry name" value="TEICHURONIC ACID BIOSYNTHESIS PROTEIN TUAE"/>
    <property type="match status" value="1"/>
</dbReference>
<sequence>MLSISRFLYLATLVFAPLAFGSVESWAFFFLTLLTGAAISFYLLHTRRHAAPIYRVPCMLPLALLGLFIFLQIIPLPQAVLSLLSPNAAQLRNETIGILLPDRAWPLTLNLHATLFELCRWLLWVGFYWISVQLLSDKAMLRRTLLFLAFFAGIFAFSSILQHIFTDNRALWFRYISVQSCSIFGSYINRNHYAGLMAMLFGPTLGLLLALRPPRQFGTMREKILGLFEEKETPLFILLLLSASIMVMSVFISLSRGGMTSLCISSLFFILMASGKKFSGRHTKMKITAAMLLCAVLMALTWVGWETIDNRFSTIYAADDIMRIGRLRYWGRCLAGGLDFLTTGVGFGAFEVAGPIYQTYYMGAILDHAHNDYLELLIEGGIPGVLLFLVFFLCLFQVVQKTLKKRKESYSILVCIGAITGIVAILLHSFTDFNLHIPANALYLAFLCGLAVAAAHTRLRNHITPPTYLPPAPNRAALVTPFLFILLWPPLLALSMGQWMADQHIQPFIKAPLNNTTAPALLEQAAESARRATAFSPWSATAHTLLGDAAFFSGNPEQALDAYQQALCFTPTRSTLLQKAGQAARNAGLPLSRAEALMAAGVKTYPMRPGAHGAHAGFLFETGNKEKAMSVVRTGIKTHPSLARQFFTLMTYAGLTPAEMFTALPANSYVLTQFAAHIQNTDYDFMRRTILTAAVNAADQEAEPSPKAYINLAHLYLREKNHDQTITVLERGVTRLPDHPYLLYLLARTYEENQIVYKALDLYKKLQIISPGYRDTEQRLKAMKR</sequence>
<dbReference type="STRING" id="96561.Dole_1838"/>
<gene>
    <name evidence="8" type="ordered locus">Dole_1838</name>
</gene>
<feature type="transmembrane region" description="Helical" evidence="6">
    <location>
        <begin position="7"/>
        <end position="22"/>
    </location>
</feature>
<evidence type="ECO:0000256" key="6">
    <source>
        <dbReference type="SAM" id="Phobius"/>
    </source>
</evidence>
<dbReference type="GO" id="GO:0016020">
    <property type="term" value="C:membrane"/>
    <property type="evidence" value="ECO:0007669"/>
    <property type="project" value="UniProtKB-SubCell"/>
</dbReference>
<evidence type="ECO:0000256" key="3">
    <source>
        <dbReference type="ARBA" id="ARBA00022989"/>
    </source>
</evidence>
<feature type="transmembrane region" description="Helical" evidence="6">
    <location>
        <begin position="476"/>
        <end position="500"/>
    </location>
</feature>
<evidence type="ECO:0000256" key="5">
    <source>
        <dbReference type="PROSITE-ProRule" id="PRU00339"/>
    </source>
</evidence>
<evidence type="ECO:0000259" key="7">
    <source>
        <dbReference type="Pfam" id="PF04932"/>
    </source>
</evidence>
<dbReference type="InterPro" id="IPR011990">
    <property type="entry name" value="TPR-like_helical_dom_sf"/>
</dbReference>
<dbReference type="AlphaFoldDB" id="A8ZSA5"/>
<feature type="transmembrane region" description="Helical" evidence="6">
    <location>
        <begin position="287"/>
        <end position="305"/>
    </location>
</feature>
<dbReference type="InterPro" id="IPR019734">
    <property type="entry name" value="TPR_rpt"/>
</dbReference>
<feature type="transmembrane region" description="Helical" evidence="6">
    <location>
        <begin position="410"/>
        <end position="431"/>
    </location>
</feature>
<feature type="domain" description="O-antigen ligase-related" evidence="7">
    <location>
        <begin position="242"/>
        <end position="389"/>
    </location>
</feature>
<accession>A8ZSA5</accession>
<feature type="transmembrane region" description="Helical" evidence="6">
    <location>
        <begin position="56"/>
        <end position="74"/>
    </location>
</feature>
<keyword evidence="4 6" id="KW-0472">Membrane</keyword>
<name>A8ZSA5_DESOH</name>
<dbReference type="OrthoDB" id="5469233at2"/>
<evidence type="ECO:0000313" key="9">
    <source>
        <dbReference type="Proteomes" id="UP000008561"/>
    </source>
</evidence>
<dbReference type="RefSeq" id="WP_012175255.1">
    <property type="nucleotide sequence ID" value="NC_009943.1"/>
</dbReference>
<dbReference type="SUPFAM" id="SSF48452">
    <property type="entry name" value="TPR-like"/>
    <property type="match status" value="1"/>
</dbReference>
<feature type="transmembrane region" description="Helical" evidence="6">
    <location>
        <begin position="437"/>
        <end position="455"/>
    </location>
</feature>
<evidence type="ECO:0000313" key="8">
    <source>
        <dbReference type="EMBL" id="ABW67642.1"/>
    </source>
</evidence>
<feature type="repeat" description="TPR" evidence="5">
    <location>
        <begin position="706"/>
        <end position="739"/>
    </location>
</feature>
<comment type="subcellular location">
    <subcellularLocation>
        <location evidence="1">Membrane</location>
        <topology evidence="1">Multi-pass membrane protein</topology>
    </subcellularLocation>
</comment>
<dbReference type="PROSITE" id="PS50005">
    <property type="entry name" value="TPR"/>
    <property type="match status" value="2"/>
</dbReference>
<dbReference type="Gene3D" id="1.25.40.10">
    <property type="entry name" value="Tetratricopeptide repeat domain"/>
    <property type="match status" value="2"/>
</dbReference>
<dbReference type="PANTHER" id="PTHR37422">
    <property type="entry name" value="TEICHURONIC ACID BIOSYNTHESIS PROTEIN TUAE"/>
    <property type="match status" value="1"/>
</dbReference>
<keyword evidence="5" id="KW-0802">TPR repeat</keyword>
<feature type="transmembrane region" description="Helical" evidence="6">
    <location>
        <begin position="193"/>
        <end position="212"/>
    </location>
</feature>
<dbReference type="Pfam" id="PF13432">
    <property type="entry name" value="TPR_16"/>
    <property type="match status" value="1"/>
</dbReference>
<feature type="transmembrane region" description="Helical" evidence="6">
    <location>
        <begin position="109"/>
        <end position="132"/>
    </location>
</feature>
<proteinExistence type="predicted"/>
<organism evidence="8 9">
    <name type="scientific">Desulfosudis oleivorans (strain DSM 6200 / JCM 39069 / Hxd3)</name>
    <name type="common">Desulfococcus oleovorans</name>
    <dbReference type="NCBI Taxonomy" id="96561"/>
    <lineage>
        <taxon>Bacteria</taxon>
        <taxon>Pseudomonadati</taxon>
        <taxon>Thermodesulfobacteriota</taxon>
        <taxon>Desulfobacteria</taxon>
        <taxon>Desulfobacterales</taxon>
        <taxon>Desulfosudaceae</taxon>
        <taxon>Desulfosudis</taxon>
    </lineage>
</organism>
<evidence type="ECO:0000256" key="2">
    <source>
        <dbReference type="ARBA" id="ARBA00022692"/>
    </source>
</evidence>
<dbReference type="Pfam" id="PF13181">
    <property type="entry name" value="TPR_8"/>
    <property type="match status" value="1"/>
</dbReference>
<feature type="repeat" description="TPR" evidence="5">
    <location>
        <begin position="540"/>
        <end position="573"/>
    </location>
</feature>
<keyword evidence="9" id="KW-1185">Reference proteome</keyword>
<keyword evidence="3 6" id="KW-1133">Transmembrane helix</keyword>
<feature type="transmembrane region" description="Helical" evidence="6">
    <location>
        <begin position="28"/>
        <end position="44"/>
    </location>
</feature>
<dbReference type="eggNOG" id="COG0457">
    <property type="taxonomic scope" value="Bacteria"/>
</dbReference>
<dbReference type="InterPro" id="IPR007016">
    <property type="entry name" value="O-antigen_ligase-rel_domated"/>
</dbReference>
<dbReference type="eggNOG" id="COG3307">
    <property type="taxonomic scope" value="Bacteria"/>
</dbReference>